<dbReference type="RefSeq" id="WP_152587904.1">
    <property type="nucleotide sequence ID" value="NZ_CP045226.1"/>
</dbReference>
<dbReference type="AlphaFoldDB" id="A0A5P8VQ69"/>
<evidence type="ECO:0008006" key="3">
    <source>
        <dbReference type="Google" id="ProtNLM"/>
    </source>
</evidence>
<dbReference type="Proteomes" id="UP000326678">
    <property type="component" value="Chromosome Gxm1"/>
</dbReference>
<dbReference type="EMBL" id="CP045226">
    <property type="protein sequence ID" value="QFS42575.1"/>
    <property type="molecule type" value="Genomic_DNA"/>
</dbReference>
<organism evidence="1 2">
    <name type="scientific">Nostoc sphaeroides CCNUC1</name>
    <dbReference type="NCBI Taxonomy" id="2653204"/>
    <lineage>
        <taxon>Bacteria</taxon>
        <taxon>Bacillati</taxon>
        <taxon>Cyanobacteriota</taxon>
        <taxon>Cyanophyceae</taxon>
        <taxon>Nostocales</taxon>
        <taxon>Nostocaceae</taxon>
        <taxon>Nostoc</taxon>
    </lineage>
</organism>
<accession>A0A5P8VQ69</accession>
<proteinExistence type="predicted"/>
<evidence type="ECO:0000313" key="1">
    <source>
        <dbReference type="EMBL" id="QFS42575.1"/>
    </source>
</evidence>
<reference evidence="1 2" key="1">
    <citation type="submission" date="2019-10" db="EMBL/GenBank/DDBJ databases">
        <title>Genomic and transcriptomic insights into the perfect genentic adaptation of a filamentous nitrogen-fixing cyanobacterium to rice fields.</title>
        <authorList>
            <person name="Chen Z."/>
        </authorList>
    </citation>
    <scope>NUCLEOTIDE SEQUENCE [LARGE SCALE GENOMIC DNA]</scope>
    <source>
        <strain evidence="1">CCNUC1</strain>
    </source>
</reference>
<name>A0A5P8VQ69_9NOSO</name>
<evidence type="ECO:0000313" key="2">
    <source>
        <dbReference type="Proteomes" id="UP000326678"/>
    </source>
</evidence>
<protein>
    <recommendedName>
        <fullName evidence="3">Cytochrome c domain-containing protein</fullName>
    </recommendedName>
</protein>
<gene>
    <name evidence="1" type="ORF">GXM_00048</name>
</gene>
<keyword evidence="2" id="KW-1185">Reference proteome</keyword>
<dbReference type="KEGG" id="nsh:GXM_00048"/>
<sequence>MDQARLQKLIGRCLSFIFICFALLLTDPAYALVLEKSTELSPNNISQKQKIQCSIPIKDYITRFQNFDHIKYMAQYFPDTFAWDAFMLLNWPSQGKDSSTPNTSECIGNATPVIWEAWKESSEVYLDNGKKPQGWGTPRQVPAEVLAKAQDMGLRLDQPFHNIGLIQQVSGLVFKSSEDNQSKPIRYELGMNKSTFNYIFDQSLYNKNGQETAAKNCNPASKNCIQFNWDAMEIKTSWLWLNGNPRSAEIANRYVTANAYYQKTDNSGNPLGYEVGQAAMTGMHITSKALPDWVWATFENVYNAEYTPATIENPIPDQAQKANIQYQKLLQGTKYANYELVGTQINFTDPELLANSQIETHFQAKSSCITCHAIAAVSKQPTGPFYLSFVDNRDGNLTYYTGELTPELEAQMQTNFVPLDYVWSLRLAKRDRTATSP</sequence>